<dbReference type="Proteomes" id="UP001307889">
    <property type="component" value="Chromosome 5"/>
</dbReference>
<protein>
    <submittedName>
        <fullName evidence="2">Uncharacterized protein</fullName>
    </submittedName>
</protein>
<evidence type="ECO:0000256" key="1">
    <source>
        <dbReference type="SAM" id="MobiDB-lite"/>
    </source>
</evidence>
<sequence>MVKSVHGNSHKAGSRGKDCKLSPETVQCPHLHFKTDVIDRGGLTKEQHLNLLCTPKGYRWAVEGTDSGEEAGEAAIPPKRVICGGRRLRKPEKTYVHNFLAEVWTLLTPEMINHLKGILMNEFSMSPEEADKFIKTQRAKTFLDENCAENASESSSLRKRNGVERKGQKCISIRHYYKNRFNKIVSSKLIDLLVATLSTSRSHRQRVISEFMLNNMCDMVGERFFIHQPKTMAQRLMVLISDQISGWLAGRVEEADRQLEN</sequence>
<feature type="region of interest" description="Disordered" evidence="1">
    <location>
        <begin position="1"/>
        <end position="20"/>
    </location>
</feature>
<dbReference type="EMBL" id="AP028913">
    <property type="protein sequence ID" value="BES94109.1"/>
    <property type="molecule type" value="Genomic_DNA"/>
</dbReference>
<reference evidence="2 3" key="1">
    <citation type="submission" date="2023-09" db="EMBL/GenBank/DDBJ databases">
        <title>Nesidiocoris tenuis whole genome shotgun sequence.</title>
        <authorList>
            <person name="Shibata T."/>
            <person name="Shimoda M."/>
            <person name="Kobayashi T."/>
            <person name="Uehara T."/>
        </authorList>
    </citation>
    <scope>NUCLEOTIDE SEQUENCE [LARGE SCALE GENOMIC DNA]</scope>
    <source>
        <strain evidence="2 3">Japan</strain>
    </source>
</reference>
<evidence type="ECO:0000313" key="3">
    <source>
        <dbReference type="Proteomes" id="UP001307889"/>
    </source>
</evidence>
<evidence type="ECO:0000313" key="2">
    <source>
        <dbReference type="EMBL" id="BES94109.1"/>
    </source>
</evidence>
<proteinExistence type="predicted"/>
<keyword evidence="3" id="KW-1185">Reference proteome</keyword>
<gene>
    <name evidence="2" type="ORF">NTJ_06918</name>
</gene>
<accession>A0ABN7AS28</accession>
<organism evidence="2 3">
    <name type="scientific">Nesidiocoris tenuis</name>
    <dbReference type="NCBI Taxonomy" id="355587"/>
    <lineage>
        <taxon>Eukaryota</taxon>
        <taxon>Metazoa</taxon>
        <taxon>Ecdysozoa</taxon>
        <taxon>Arthropoda</taxon>
        <taxon>Hexapoda</taxon>
        <taxon>Insecta</taxon>
        <taxon>Pterygota</taxon>
        <taxon>Neoptera</taxon>
        <taxon>Paraneoptera</taxon>
        <taxon>Hemiptera</taxon>
        <taxon>Heteroptera</taxon>
        <taxon>Panheteroptera</taxon>
        <taxon>Cimicomorpha</taxon>
        <taxon>Miridae</taxon>
        <taxon>Dicyphina</taxon>
        <taxon>Nesidiocoris</taxon>
    </lineage>
</organism>
<name>A0ABN7AS28_9HEMI</name>